<protein>
    <submittedName>
        <fullName evidence="2">Uncharacterized protein</fullName>
    </submittedName>
</protein>
<evidence type="ECO:0000256" key="1">
    <source>
        <dbReference type="SAM" id="MobiDB-lite"/>
    </source>
</evidence>
<evidence type="ECO:0000313" key="3">
    <source>
        <dbReference type="Proteomes" id="UP000234323"/>
    </source>
</evidence>
<sequence length="57" mass="6725">MSEKEYQVESDSNTIESDKDTDISNKEKDLIAIFSRKTHIQEVHYTTVPIEYTKFQN</sequence>
<name>A0A2I1HQ79_9GLOM</name>
<gene>
    <name evidence="2" type="ORF">RhiirA4_485497</name>
</gene>
<comment type="caution">
    <text evidence="2">The sequence shown here is derived from an EMBL/GenBank/DDBJ whole genome shotgun (WGS) entry which is preliminary data.</text>
</comment>
<evidence type="ECO:0000313" key="2">
    <source>
        <dbReference type="EMBL" id="PKY61044.1"/>
    </source>
</evidence>
<dbReference type="AlphaFoldDB" id="A0A2I1HQ79"/>
<feature type="region of interest" description="Disordered" evidence="1">
    <location>
        <begin position="1"/>
        <end position="21"/>
    </location>
</feature>
<dbReference type="Proteomes" id="UP000234323">
    <property type="component" value="Unassembled WGS sequence"/>
</dbReference>
<accession>A0A2I1HQ79</accession>
<keyword evidence="3" id="KW-1185">Reference proteome</keyword>
<organism evidence="2 3">
    <name type="scientific">Rhizophagus irregularis</name>
    <dbReference type="NCBI Taxonomy" id="588596"/>
    <lineage>
        <taxon>Eukaryota</taxon>
        <taxon>Fungi</taxon>
        <taxon>Fungi incertae sedis</taxon>
        <taxon>Mucoromycota</taxon>
        <taxon>Glomeromycotina</taxon>
        <taxon>Glomeromycetes</taxon>
        <taxon>Glomerales</taxon>
        <taxon>Glomeraceae</taxon>
        <taxon>Rhizophagus</taxon>
    </lineage>
</organism>
<dbReference type="EMBL" id="LLXI01004874">
    <property type="protein sequence ID" value="PKY61044.1"/>
    <property type="molecule type" value="Genomic_DNA"/>
</dbReference>
<reference evidence="2 3" key="1">
    <citation type="submission" date="2015-10" db="EMBL/GenBank/DDBJ databases">
        <title>Genome analyses suggest a sexual origin of heterokaryosis in a supposedly ancient asexual fungus.</title>
        <authorList>
            <person name="Ropars J."/>
            <person name="Sedzielewska K."/>
            <person name="Noel J."/>
            <person name="Charron P."/>
            <person name="Farinelli L."/>
            <person name="Marton T."/>
            <person name="Kruger M."/>
            <person name="Pelin A."/>
            <person name="Brachmann A."/>
            <person name="Corradi N."/>
        </authorList>
    </citation>
    <scope>NUCLEOTIDE SEQUENCE [LARGE SCALE GENOMIC DNA]</scope>
    <source>
        <strain evidence="2 3">A4</strain>
    </source>
</reference>
<proteinExistence type="predicted"/>